<evidence type="ECO:0000256" key="5">
    <source>
        <dbReference type="ARBA" id="ARBA00023002"/>
    </source>
</evidence>
<keyword evidence="4" id="KW-0288">FMN</keyword>
<dbReference type="CDD" id="cd01094">
    <property type="entry name" value="Alkanesulfonate_monoxygenase"/>
    <property type="match status" value="1"/>
</dbReference>
<organism evidence="8 9">
    <name type="scientific">Aliarcobacter vitoriensis</name>
    <dbReference type="NCBI Taxonomy" id="2011099"/>
    <lineage>
        <taxon>Bacteria</taxon>
        <taxon>Pseudomonadati</taxon>
        <taxon>Campylobacterota</taxon>
        <taxon>Epsilonproteobacteria</taxon>
        <taxon>Campylobacterales</taxon>
        <taxon>Arcobacteraceae</taxon>
        <taxon>Aliarcobacter</taxon>
    </lineage>
</organism>
<evidence type="ECO:0000313" key="9">
    <source>
        <dbReference type="Proteomes" id="UP000252669"/>
    </source>
</evidence>
<evidence type="ECO:0000256" key="3">
    <source>
        <dbReference type="ARBA" id="ARBA00022630"/>
    </source>
</evidence>
<evidence type="ECO:0000259" key="7">
    <source>
        <dbReference type="Pfam" id="PF00296"/>
    </source>
</evidence>
<keyword evidence="6 8" id="KW-0503">Monooxygenase</keyword>
<proteinExistence type="inferred from homology"/>
<dbReference type="OrthoDB" id="9814695at2"/>
<evidence type="ECO:0000256" key="2">
    <source>
        <dbReference type="ARBA" id="ARBA00012113"/>
    </source>
</evidence>
<evidence type="ECO:0000313" key="8">
    <source>
        <dbReference type="EMBL" id="RBQ28680.1"/>
    </source>
</evidence>
<keyword evidence="3" id="KW-0285">Flavoprotein</keyword>
<dbReference type="InterPro" id="IPR050172">
    <property type="entry name" value="SsuD_RutA_monooxygenase"/>
</dbReference>
<dbReference type="NCBIfam" id="NF001939">
    <property type="entry name" value="PRK00719.1"/>
    <property type="match status" value="1"/>
</dbReference>
<dbReference type="AlphaFoldDB" id="A0A366MSS3"/>
<dbReference type="Pfam" id="PF00296">
    <property type="entry name" value="Bac_luciferase"/>
    <property type="match status" value="1"/>
</dbReference>
<gene>
    <name evidence="8" type="primary">ssuD</name>
    <name evidence="8" type="ORF">CRU91_08275</name>
</gene>
<dbReference type="RefSeq" id="WP_113894760.1">
    <property type="nucleotide sequence ID" value="NZ_JANJGA010000013.1"/>
</dbReference>
<dbReference type="InterPro" id="IPR036661">
    <property type="entry name" value="Luciferase-like_sf"/>
</dbReference>
<dbReference type="Proteomes" id="UP000252669">
    <property type="component" value="Unassembled WGS sequence"/>
</dbReference>
<sequence length="386" mass="42524">MALNIFWFIPTFGDNRYLGSKDQSRVSDFDYVKQVAVAADTLGYDGVLIPTGRSCEDPFVVASSLIGVTSKLKFLVALRPGLLQPALAARIASTLDRFSNGRVAFNLVAGGDKDELEGDGLFQDSDERYETAAEFVDLWKAILKASYEKELVNFDGKHYKTKNAKLLYPPVQRPHPPLFFGGSSQKAHELAAQKVDLYITWGETPKAVKAKIEDVKEKALKYGRSIKFGIRLHVIVRDSEEEAWSAAEKLISKLDDEKINASQTALQKLDSEGQRLMTALTNGGKARTREELEISPNLWAGIGLVRGGCATALVGSAEIVAQRIQEYVDLGIDTFVFSGYPHLEESFRFAELVFPLLPNKTKEKLSGLVQSGPFGGVTTEDTPKIK</sequence>
<evidence type="ECO:0000256" key="1">
    <source>
        <dbReference type="ARBA" id="ARBA00007044"/>
    </source>
</evidence>
<comment type="caution">
    <text evidence="8">The sequence shown here is derived from an EMBL/GenBank/DDBJ whole genome shotgun (WGS) entry which is preliminary data.</text>
</comment>
<dbReference type="EC" id="1.14.14.5" evidence="2"/>
<evidence type="ECO:0000256" key="4">
    <source>
        <dbReference type="ARBA" id="ARBA00022643"/>
    </source>
</evidence>
<dbReference type="InterPro" id="IPR011251">
    <property type="entry name" value="Luciferase-like_dom"/>
</dbReference>
<dbReference type="Gene3D" id="3.20.20.30">
    <property type="entry name" value="Luciferase-like domain"/>
    <property type="match status" value="1"/>
</dbReference>
<dbReference type="PANTHER" id="PTHR42847">
    <property type="entry name" value="ALKANESULFONATE MONOOXYGENASE"/>
    <property type="match status" value="1"/>
</dbReference>
<dbReference type="GO" id="GO:0046306">
    <property type="term" value="P:alkanesulfonate catabolic process"/>
    <property type="evidence" value="ECO:0007669"/>
    <property type="project" value="TreeGrafter"/>
</dbReference>
<keyword evidence="5" id="KW-0560">Oxidoreductase</keyword>
<dbReference type="GO" id="GO:0008726">
    <property type="term" value="F:alkanesulfonate monooxygenase activity"/>
    <property type="evidence" value="ECO:0007669"/>
    <property type="project" value="UniProtKB-EC"/>
</dbReference>
<comment type="similarity">
    <text evidence="1">Belongs to the SsuD family.</text>
</comment>
<dbReference type="PANTHER" id="PTHR42847:SF4">
    <property type="entry name" value="ALKANESULFONATE MONOOXYGENASE-RELATED"/>
    <property type="match status" value="1"/>
</dbReference>
<reference evidence="8 9" key="1">
    <citation type="submission" date="2017-10" db="EMBL/GenBank/DDBJ databases">
        <title>Genomics of the genus Arcobacter.</title>
        <authorList>
            <person name="Perez-Cataluna A."/>
            <person name="Figueras M.J."/>
        </authorList>
    </citation>
    <scope>NUCLEOTIDE SEQUENCE [LARGE SCALE GENOMIC DNA]</scope>
    <source>
        <strain evidence="8 9">CECT 9230</strain>
    </source>
</reference>
<dbReference type="InterPro" id="IPR019911">
    <property type="entry name" value="Alkanesulphonate_mOase_FMN-dep"/>
</dbReference>
<dbReference type="EMBL" id="PDKB01000013">
    <property type="protein sequence ID" value="RBQ28680.1"/>
    <property type="molecule type" value="Genomic_DNA"/>
</dbReference>
<feature type="domain" description="Luciferase-like" evidence="7">
    <location>
        <begin position="5"/>
        <end position="333"/>
    </location>
</feature>
<keyword evidence="9" id="KW-1185">Reference proteome</keyword>
<protein>
    <recommendedName>
        <fullName evidence="2">alkanesulfonate monooxygenase</fullName>
        <ecNumber evidence="2">1.14.14.5</ecNumber>
    </recommendedName>
</protein>
<name>A0A366MSS3_9BACT</name>
<dbReference type="SUPFAM" id="SSF51679">
    <property type="entry name" value="Bacterial luciferase-like"/>
    <property type="match status" value="1"/>
</dbReference>
<accession>A0A366MSS3</accession>
<dbReference type="NCBIfam" id="TIGR03565">
    <property type="entry name" value="alk_sulf_monoox"/>
    <property type="match status" value="1"/>
</dbReference>
<evidence type="ECO:0000256" key="6">
    <source>
        <dbReference type="ARBA" id="ARBA00023033"/>
    </source>
</evidence>